<dbReference type="RefSeq" id="WP_144200124.1">
    <property type="nucleotide sequence ID" value="NZ_CAJPVH010000008.1"/>
</dbReference>
<organism evidence="1 2">
    <name type="scientific">Cupriavidus campinensis</name>
    <dbReference type="NCBI Taxonomy" id="151783"/>
    <lineage>
        <taxon>Bacteria</taxon>
        <taxon>Pseudomonadati</taxon>
        <taxon>Pseudomonadota</taxon>
        <taxon>Betaproteobacteria</taxon>
        <taxon>Burkholderiales</taxon>
        <taxon>Burkholderiaceae</taxon>
        <taxon>Cupriavidus</taxon>
    </lineage>
</organism>
<evidence type="ECO:0000313" key="2">
    <source>
        <dbReference type="Proteomes" id="UP000318943"/>
    </source>
</evidence>
<name>A0ABY3EJK2_9BURK</name>
<protein>
    <submittedName>
        <fullName evidence="1">Uncharacterized protein</fullName>
    </submittedName>
</protein>
<evidence type="ECO:0000313" key="1">
    <source>
        <dbReference type="EMBL" id="TSP10977.1"/>
    </source>
</evidence>
<dbReference type="EMBL" id="VCIZ01000012">
    <property type="protein sequence ID" value="TSP10977.1"/>
    <property type="molecule type" value="Genomic_DNA"/>
</dbReference>
<sequence length="182" mass="20778">MSRAAALHLFQLVQRYNWCLSGADYRARWSGFWPRVASVERLLLVLCIRANCAGVFGSRIAMVESPVDFEVHDGGNEPLPLTAEVAVEFRALLELHYGRLGSPDDLYAWLSRECPKEFDLVLSISAQQRVFGHARWFDVDLVKAKCRQSLQRYGWDYNVATAIAITLARSMVAFQRLQERQL</sequence>
<reference evidence="1 2" key="1">
    <citation type="submission" date="2019-05" db="EMBL/GenBank/DDBJ databases">
        <title>Whole genome sequence analysis of Cupriavidus campinensis S14E4C strain.</title>
        <authorList>
            <person name="Abbaszade G."/>
            <person name="Szabo A."/>
            <person name="Toumi M."/>
            <person name="Toth E."/>
        </authorList>
    </citation>
    <scope>NUCLEOTIDE SEQUENCE [LARGE SCALE GENOMIC DNA]</scope>
    <source>
        <strain evidence="1 2">S14E4C</strain>
    </source>
</reference>
<proteinExistence type="predicted"/>
<dbReference type="Proteomes" id="UP000318943">
    <property type="component" value="Unassembled WGS sequence"/>
</dbReference>
<gene>
    <name evidence="1" type="ORF">FGG12_19125</name>
</gene>
<comment type="caution">
    <text evidence="1">The sequence shown here is derived from an EMBL/GenBank/DDBJ whole genome shotgun (WGS) entry which is preliminary data.</text>
</comment>
<accession>A0ABY3EJK2</accession>
<keyword evidence="2" id="KW-1185">Reference proteome</keyword>